<organism evidence="2 3">
    <name type="scientific">Alkaliphilus flagellatus</name>
    <dbReference type="NCBI Taxonomy" id="2841507"/>
    <lineage>
        <taxon>Bacteria</taxon>
        <taxon>Bacillati</taxon>
        <taxon>Bacillota</taxon>
        <taxon>Clostridia</taxon>
        <taxon>Peptostreptococcales</taxon>
        <taxon>Natronincolaceae</taxon>
        <taxon>Alkaliphilus</taxon>
    </lineage>
</organism>
<accession>A0ABS6G3F3</accession>
<proteinExistence type="predicted"/>
<feature type="transmembrane region" description="Helical" evidence="1">
    <location>
        <begin position="55"/>
        <end position="72"/>
    </location>
</feature>
<evidence type="ECO:0008006" key="4">
    <source>
        <dbReference type="Google" id="ProtNLM"/>
    </source>
</evidence>
<comment type="caution">
    <text evidence="2">The sequence shown here is derived from an EMBL/GenBank/DDBJ whole genome shotgun (WGS) entry which is preliminary data.</text>
</comment>
<reference evidence="2 3" key="1">
    <citation type="submission" date="2021-06" db="EMBL/GenBank/DDBJ databases">
        <authorList>
            <person name="Sun Q."/>
            <person name="Li D."/>
        </authorList>
    </citation>
    <scope>NUCLEOTIDE SEQUENCE [LARGE SCALE GENOMIC DNA]</scope>
    <source>
        <strain evidence="2 3">MSJ-5</strain>
    </source>
</reference>
<protein>
    <recommendedName>
        <fullName evidence="4">PrgI family protein</fullName>
    </recommendedName>
</protein>
<sequence>MNMGEEKSLYIPQGLKVENEIFTGFGKKEMIRALIICLIAMIINAFIFLITKNTLIFVVIMLSSVTASVMATQKDKSNISIFDQIKFMIRFSKNQKYYPYKYLPEWGEEIEKQK</sequence>
<keyword evidence="3" id="KW-1185">Reference proteome</keyword>
<keyword evidence="1" id="KW-0472">Membrane</keyword>
<dbReference type="Proteomes" id="UP000779508">
    <property type="component" value="Unassembled WGS sequence"/>
</dbReference>
<evidence type="ECO:0000256" key="1">
    <source>
        <dbReference type="SAM" id="Phobius"/>
    </source>
</evidence>
<name>A0ABS6G3F3_9FIRM</name>
<keyword evidence="1" id="KW-0812">Transmembrane</keyword>
<keyword evidence="1" id="KW-1133">Transmembrane helix</keyword>
<feature type="transmembrane region" description="Helical" evidence="1">
    <location>
        <begin position="30"/>
        <end position="49"/>
    </location>
</feature>
<evidence type="ECO:0000313" key="3">
    <source>
        <dbReference type="Proteomes" id="UP000779508"/>
    </source>
</evidence>
<evidence type="ECO:0000313" key="2">
    <source>
        <dbReference type="EMBL" id="MBU5676904.1"/>
    </source>
</evidence>
<gene>
    <name evidence="2" type="ORF">KQI88_10795</name>
</gene>
<dbReference type="EMBL" id="JAHLQK010000004">
    <property type="protein sequence ID" value="MBU5676904.1"/>
    <property type="molecule type" value="Genomic_DNA"/>
</dbReference>